<organism evidence="1 2">
    <name type="scientific">Laetiporus sulphureus 93-53</name>
    <dbReference type="NCBI Taxonomy" id="1314785"/>
    <lineage>
        <taxon>Eukaryota</taxon>
        <taxon>Fungi</taxon>
        <taxon>Dikarya</taxon>
        <taxon>Basidiomycota</taxon>
        <taxon>Agaricomycotina</taxon>
        <taxon>Agaricomycetes</taxon>
        <taxon>Polyporales</taxon>
        <taxon>Laetiporus</taxon>
    </lineage>
</organism>
<dbReference type="GeneID" id="63822284"/>
<dbReference type="SUPFAM" id="SSF56112">
    <property type="entry name" value="Protein kinase-like (PK-like)"/>
    <property type="match status" value="1"/>
</dbReference>
<proteinExistence type="predicted"/>
<dbReference type="OrthoDB" id="2801156at2759"/>
<evidence type="ECO:0000313" key="1">
    <source>
        <dbReference type="EMBL" id="KZT00303.1"/>
    </source>
</evidence>
<dbReference type="Gene3D" id="1.10.510.10">
    <property type="entry name" value="Transferase(Phosphotransferase) domain 1"/>
    <property type="match status" value="1"/>
</dbReference>
<evidence type="ECO:0000313" key="2">
    <source>
        <dbReference type="Proteomes" id="UP000076871"/>
    </source>
</evidence>
<dbReference type="RefSeq" id="XP_040758043.1">
    <property type="nucleotide sequence ID" value="XM_040905254.1"/>
</dbReference>
<dbReference type="AlphaFoldDB" id="A0A165B5T3"/>
<name>A0A165B5T3_9APHY</name>
<dbReference type="InParanoid" id="A0A165B5T3"/>
<keyword evidence="2" id="KW-1185">Reference proteome</keyword>
<dbReference type="EMBL" id="KV427689">
    <property type="protein sequence ID" value="KZT00303.1"/>
    <property type="molecule type" value="Genomic_DNA"/>
</dbReference>
<reference evidence="1 2" key="1">
    <citation type="journal article" date="2016" name="Mol. Biol. Evol.">
        <title>Comparative Genomics of Early-Diverging Mushroom-Forming Fungi Provides Insights into the Origins of Lignocellulose Decay Capabilities.</title>
        <authorList>
            <person name="Nagy L.G."/>
            <person name="Riley R."/>
            <person name="Tritt A."/>
            <person name="Adam C."/>
            <person name="Daum C."/>
            <person name="Floudas D."/>
            <person name="Sun H."/>
            <person name="Yadav J.S."/>
            <person name="Pangilinan J."/>
            <person name="Larsson K.H."/>
            <person name="Matsuura K."/>
            <person name="Barry K."/>
            <person name="Labutti K."/>
            <person name="Kuo R."/>
            <person name="Ohm R.A."/>
            <person name="Bhattacharya S.S."/>
            <person name="Shirouzu T."/>
            <person name="Yoshinaga Y."/>
            <person name="Martin F.M."/>
            <person name="Grigoriev I.V."/>
            <person name="Hibbett D.S."/>
        </authorList>
    </citation>
    <scope>NUCLEOTIDE SEQUENCE [LARGE SCALE GENOMIC DNA]</scope>
    <source>
        <strain evidence="1 2">93-53</strain>
    </source>
</reference>
<dbReference type="Proteomes" id="UP000076871">
    <property type="component" value="Unassembled WGS sequence"/>
</dbReference>
<evidence type="ECO:0008006" key="3">
    <source>
        <dbReference type="Google" id="ProtNLM"/>
    </source>
</evidence>
<accession>A0A165B5T3</accession>
<dbReference type="InterPro" id="IPR011009">
    <property type="entry name" value="Kinase-like_dom_sf"/>
</dbReference>
<gene>
    <name evidence="1" type="ORF">LAESUDRAFT_666430</name>
</gene>
<protein>
    <recommendedName>
        <fullName evidence="3">Protein kinase domain-containing protein</fullName>
    </recommendedName>
</protein>
<sequence length="186" mass="21093">MRPLFLADYTAEGSSSAVEAVVKFAVTYNKDAHKELAVKHYAPRLYACESVIGGREMVVMERVHGKRMCDYPLNSLPSRVFEDINHALEILHSKKLVFGDLRDTNVMILDDDSDGRTKAQFIDFDWVGENGKAFYPALINTKLIGTEYDSDVRPRGLMRKKHDDSAVAYLRERYCTKEKGSVEVPV</sequence>